<organism evidence="1 2">
    <name type="scientific">Bradyrhizobium yuanmingense</name>
    <dbReference type="NCBI Taxonomy" id="108015"/>
    <lineage>
        <taxon>Bacteria</taxon>
        <taxon>Pseudomonadati</taxon>
        <taxon>Pseudomonadota</taxon>
        <taxon>Alphaproteobacteria</taxon>
        <taxon>Hyphomicrobiales</taxon>
        <taxon>Nitrobacteraceae</taxon>
        <taxon>Bradyrhizobium</taxon>
    </lineage>
</organism>
<reference evidence="1 2" key="1">
    <citation type="submission" date="2024-07" db="EMBL/GenBank/DDBJ databases">
        <title>Genomic Encyclopedia of Type Strains, Phase V (KMG-V): Genome sequencing to study the core and pangenomes of soil and plant-associated prokaryotes.</title>
        <authorList>
            <person name="Whitman W."/>
        </authorList>
    </citation>
    <scope>NUCLEOTIDE SEQUENCE [LARGE SCALE GENOMIC DNA]</scope>
    <source>
        <strain evidence="1 2">USDA 222</strain>
    </source>
</reference>
<accession>A0ABV4GJU1</accession>
<protein>
    <recommendedName>
        <fullName evidence="3">Transposase</fullName>
    </recommendedName>
</protein>
<dbReference type="Proteomes" id="UP001565474">
    <property type="component" value="Unassembled WGS sequence"/>
</dbReference>
<proteinExistence type="predicted"/>
<evidence type="ECO:0000313" key="1">
    <source>
        <dbReference type="EMBL" id="MEY9472214.1"/>
    </source>
</evidence>
<keyword evidence="2" id="KW-1185">Reference proteome</keyword>
<dbReference type="EMBL" id="JBGBZN010000002">
    <property type="protein sequence ID" value="MEY9472214.1"/>
    <property type="molecule type" value="Genomic_DNA"/>
</dbReference>
<gene>
    <name evidence="1" type="ORF">ABH992_004613</name>
</gene>
<evidence type="ECO:0000313" key="2">
    <source>
        <dbReference type="Proteomes" id="UP001565474"/>
    </source>
</evidence>
<comment type="caution">
    <text evidence="1">The sequence shown here is derived from an EMBL/GenBank/DDBJ whole genome shotgun (WGS) entry which is preliminary data.</text>
</comment>
<dbReference type="RefSeq" id="WP_157785319.1">
    <property type="nucleotide sequence ID" value="NZ_JBGBYD010000002.1"/>
</dbReference>
<evidence type="ECO:0008006" key="3">
    <source>
        <dbReference type="Google" id="ProtNLM"/>
    </source>
</evidence>
<sequence length="96" mass="11306">MARHFSQPESSTMGALPRIQVLRDLIEKQIEVVAAAICDGKCALEAELRLEWLTRELVIEESGERVFTHQSIAQRLWDQYRWASRTRRRPYTLKQH</sequence>
<name>A0ABV4GJU1_9BRAD</name>